<keyword evidence="2" id="KW-0808">Transferase</keyword>
<keyword evidence="3" id="KW-1185">Reference proteome</keyword>
<keyword evidence="1" id="KW-0472">Membrane</keyword>
<evidence type="ECO:0000313" key="2">
    <source>
        <dbReference type="EMBL" id="RJF83646.1"/>
    </source>
</evidence>
<dbReference type="AlphaFoldDB" id="A0A418W0V2"/>
<proteinExistence type="predicted"/>
<dbReference type="RefSeq" id="WP_119829285.1">
    <property type="nucleotide sequence ID" value="NZ_QYUL01000001.1"/>
</dbReference>
<organism evidence="2 3">
    <name type="scientific">Azospirillum cavernae</name>
    <dbReference type="NCBI Taxonomy" id="2320860"/>
    <lineage>
        <taxon>Bacteria</taxon>
        <taxon>Pseudomonadati</taxon>
        <taxon>Pseudomonadota</taxon>
        <taxon>Alphaproteobacteria</taxon>
        <taxon>Rhodospirillales</taxon>
        <taxon>Azospirillaceae</taxon>
        <taxon>Azospirillum</taxon>
    </lineage>
</organism>
<sequence length="54" mass="5669">MEDTRTSLLALGALVVVLAILIGSAILAPSFLALLATILAWANLTYLIGVTLMR</sequence>
<protein>
    <submittedName>
        <fullName evidence="2">Sugar tyrosine-protein kinase</fullName>
    </submittedName>
</protein>
<feature type="transmembrane region" description="Helical" evidence="1">
    <location>
        <begin position="33"/>
        <end position="53"/>
    </location>
</feature>
<feature type="transmembrane region" description="Helical" evidence="1">
    <location>
        <begin position="7"/>
        <end position="27"/>
    </location>
</feature>
<accession>A0A418W0V2</accession>
<keyword evidence="1" id="KW-0812">Transmembrane</keyword>
<name>A0A418W0V2_9PROT</name>
<dbReference type="GO" id="GO:0016301">
    <property type="term" value="F:kinase activity"/>
    <property type="evidence" value="ECO:0007669"/>
    <property type="project" value="UniProtKB-KW"/>
</dbReference>
<evidence type="ECO:0000313" key="3">
    <source>
        <dbReference type="Proteomes" id="UP000283458"/>
    </source>
</evidence>
<keyword evidence="2" id="KW-0418">Kinase</keyword>
<dbReference type="EMBL" id="QYUL01000001">
    <property type="protein sequence ID" value="RJF83646.1"/>
    <property type="molecule type" value="Genomic_DNA"/>
</dbReference>
<dbReference type="Proteomes" id="UP000283458">
    <property type="component" value="Unassembled WGS sequence"/>
</dbReference>
<reference evidence="2 3" key="1">
    <citation type="submission" date="2018-09" db="EMBL/GenBank/DDBJ databases">
        <authorList>
            <person name="Zhu H."/>
        </authorList>
    </citation>
    <scope>NUCLEOTIDE SEQUENCE [LARGE SCALE GENOMIC DNA]</scope>
    <source>
        <strain evidence="2 3">K2W22B-5</strain>
    </source>
</reference>
<gene>
    <name evidence="2" type="ORF">D3877_03080</name>
</gene>
<evidence type="ECO:0000256" key="1">
    <source>
        <dbReference type="SAM" id="Phobius"/>
    </source>
</evidence>
<comment type="caution">
    <text evidence="2">The sequence shown here is derived from an EMBL/GenBank/DDBJ whole genome shotgun (WGS) entry which is preliminary data.</text>
</comment>
<keyword evidence="1" id="KW-1133">Transmembrane helix</keyword>